<dbReference type="EMBL" id="ATMH01010002">
    <property type="protein sequence ID" value="EPY18289.1"/>
    <property type="molecule type" value="Genomic_DNA"/>
</dbReference>
<accession>S9TNI6</accession>
<evidence type="ECO:0000313" key="1">
    <source>
        <dbReference type="EMBL" id="EPY18289.1"/>
    </source>
</evidence>
<name>S9TNI6_9TRYP</name>
<gene>
    <name evidence="1" type="ORF">STCU_10073</name>
</gene>
<organism evidence="1 2">
    <name type="scientific">Strigomonas culicis</name>
    <dbReference type="NCBI Taxonomy" id="28005"/>
    <lineage>
        <taxon>Eukaryota</taxon>
        <taxon>Discoba</taxon>
        <taxon>Euglenozoa</taxon>
        <taxon>Kinetoplastea</taxon>
        <taxon>Metakinetoplastina</taxon>
        <taxon>Trypanosomatida</taxon>
        <taxon>Trypanosomatidae</taxon>
        <taxon>Strigomonadinae</taxon>
        <taxon>Strigomonas</taxon>
    </lineage>
</organism>
<comment type="caution">
    <text evidence="1">The sequence shown here is derived from an EMBL/GenBank/DDBJ whole genome shotgun (WGS) entry which is preliminary data.</text>
</comment>
<keyword evidence="2" id="KW-1185">Reference proteome</keyword>
<dbReference type="AlphaFoldDB" id="S9TNI6"/>
<dbReference type="Proteomes" id="UP000015354">
    <property type="component" value="Unassembled WGS sequence"/>
</dbReference>
<proteinExistence type="predicted"/>
<sequence>MPKSISPDVSSADISKKSNVVRGTLTDVARPSVADTVKSVTVTEMVKGGTTDGGKTAVSPDVDMRQSNLIDTSFALPTQQHPSLSLAQTRSRKKNGARTLYVPLREHVEEDASNVARGRANGSLVTSPMEHGQLVVVESKDEMKLSSLVENVSNTISSVPMQKLTGRPQPLRPPSSCIFCSSTFSLCFTRTGTPLRCCIRR</sequence>
<reference evidence="1 2" key="1">
    <citation type="journal article" date="2013" name="PLoS ONE">
        <title>Predicting the Proteins of Angomonas deanei, Strigomonas culicis and Their Respective Endosymbionts Reveals New Aspects of the Trypanosomatidae Family.</title>
        <authorList>
            <person name="Motta M.C."/>
            <person name="Martins A.C."/>
            <person name="de Souza S.S."/>
            <person name="Catta-Preta C.M."/>
            <person name="Silva R."/>
            <person name="Klein C.C."/>
            <person name="de Almeida L.G."/>
            <person name="de Lima Cunha O."/>
            <person name="Ciapina L.P."/>
            <person name="Brocchi M."/>
            <person name="Colabardini A.C."/>
            <person name="de Araujo Lima B."/>
            <person name="Machado C.R."/>
            <person name="de Almeida Soares C.M."/>
            <person name="Probst C.M."/>
            <person name="de Menezes C.B."/>
            <person name="Thompson C.E."/>
            <person name="Bartholomeu D.C."/>
            <person name="Gradia D.F."/>
            <person name="Pavoni D.P."/>
            <person name="Grisard E.C."/>
            <person name="Fantinatti-Garboggini F."/>
            <person name="Marchini F.K."/>
            <person name="Rodrigues-Luiz G.F."/>
            <person name="Wagner G."/>
            <person name="Goldman G.H."/>
            <person name="Fietto J.L."/>
            <person name="Elias M.C."/>
            <person name="Goldman M.H."/>
            <person name="Sagot M.F."/>
            <person name="Pereira M."/>
            <person name="Stoco P.H."/>
            <person name="de Mendonca-Neto R.P."/>
            <person name="Teixeira S.M."/>
            <person name="Maciel T.E."/>
            <person name="de Oliveira Mendes T.A."/>
            <person name="Urmenyi T.P."/>
            <person name="de Souza W."/>
            <person name="Schenkman S."/>
            <person name="de Vasconcelos A.T."/>
        </authorList>
    </citation>
    <scope>NUCLEOTIDE SEQUENCE [LARGE SCALE GENOMIC DNA]</scope>
</reference>
<evidence type="ECO:0000313" key="2">
    <source>
        <dbReference type="Proteomes" id="UP000015354"/>
    </source>
</evidence>
<protein>
    <submittedName>
        <fullName evidence="1">Uncharacterized protein</fullName>
    </submittedName>
</protein>